<dbReference type="InterPro" id="IPR001608">
    <property type="entry name" value="Ala_racemase_N"/>
</dbReference>
<evidence type="ECO:0000259" key="4">
    <source>
        <dbReference type="Pfam" id="PF01168"/>
    </source>
</evidence>
<evidence type="ECO:0000256" key="1">
    <source>
        <dbReference type="ARBA" id="ARBA00001933"/>
    </source>
</evidence>
<dbReference type="GO" id="GO:0008784">
    <property type="term" value="F:alanine racemase activity"/>
    <property type="evidence" value="ECO:0007669"/>
    <property type="project" value="TreeGrafter"/>
</dbReference>
<dbReference type="OrthoDB" id="504078at2"/>
<dbReference type="CDD" id="cd06815">
    <property type="entry name" value="PLPDE_III_AR_like_1"/>
    <property type="match status" value="1"/>
</dbReference>
<dbReference type="InterPro" id="IPR000821">
    <property type="entry name" value="Ala_racemase"/>
</dbReference>
<dbReference type="PANTHER" id="PTHR30511:SF3">
    <property type="entry name" value="LYSINE RACEMASE"/>
    <property type="match status" value="1"/>
</dbReference>
<dbReference type="NCBIfam" id="NF040742">
    <property type="entry name" value="racem_Orr"/>
    <property type="match status" value="1"/>
</dbReference>
<accession>A0A415DV58</accession>
<reference evidence="5 6" key="1">
    <citation type="submission" date="2018-08" db="EMBL/GenBank/DDBJ databases">
        <title>A genome reference for cultivated species of the human gut microbiota.</title>
        <authorList>
            <person name="Zou Y."/>
            <person name="Xue W."/>
            <person name="Luo G."/>
        </authorList>
    </citation>
    <scope>NUCLEOTIDE SEQUENCE [LARGE SCALE GENOMIC DNA]</scope>
    <source>
        <strain evidence="5 6">AM07-24</strain>
    </source>
</reference>
<evidence type="ECO:0000313" key="5">
    <source>
        <dbReference type="EMBL" id="RHJ84116.1"/>
    </source>
</evidence>
<organism evidence="5 6">
    <name type="scientific">Emergencia timonensis</name>
    <dbReference type="NCBI Taxonomy" id="1776384"/>
    <lineage>
        <taxon>Bacteria</taxon>
        <taxon>Bacillati</taxon>
        <taxon>Bacillota</taxon>
        <taxon>Clostridia</taxon>
        <taxon>Peptostreptococcales</taxon>
        <taxon>Anaerovoracaceae</taxon>
        <taxon>Emergencia</taxon>
    </lineage>
</organism>
<dbReference type="AlphaFoldDB" id="A0A415DV58"/>
<dbReference type="RefSeq" id="WP_118336615.1">
    <property type="nucleotide sequence ID" value="NZ_JBKYJU010000003.1"/>
</dbReference>
<dbReference type="GO" id="GO:0030170">
    <property type="term" value="F:pyridoxal phosphate binding"/>
    <property type="evidence" value="ECO:0007669"/>
    <property type="project" value="TreeGrafter"/>
</dbReference>
<dbReference type="InterPro" id="IPR029066">
    <property type="entry name" value="PLP-binding_barrel"/>
</dbReference>
<evidence type="ECO:0000256" key="2">
    <source>
        <dbReference type="ARBA" id="ARBA00022898"/>
    </source>
</evidence>
<keyword evidence="3" id="KW-0413">Isomerase</keyword>
<evidence type="ECO:0000256" key="3">
    <source>
        <dbReference type="ARBA" id="ARBA00023235"/>
    </source>
</evidence>
<evidence type="ECO:0000313" key="6">
    <source>
        <dbReference type="Proteomes" id="UP000284841"/>
    </source>
</evidence>
<dbReference type="Gene3D" id="3.20.20.10">
    <property type="entry name" value="Alanine racemase"/>
    <property type="match status" value="1"/>
</dbReference>
<dbReference type="PANTHER" id="PTHR30511">
    <property type="entry name" value="ALANINE RACEMASE"/>
    <property type="match status" value="1"/>
</dbReference>
<proteinExistence type="predicted"/>
<dbReference type="Proteomes" id="UP000284841">
    <property type="component" value="Unassembled WGS sequence"/>
</dbReference>
<gene>
    <name evidence="5" type="ORF">DW099_18135</name>
</gene>
<keyword evidence="6" id="KW-1185">Reference proteome</keyword>
<dbReference type="SUPFAM" id="SSF51419">
    <property type="entry name" value="PLP-binding barrel"/>
    <property type="match status" value="1"/>
</dbReference>
<sequence length="362" mass="39847">MYPKLIINLKKLEDNLNACATITKDHGKCSLMIVTKGLCADKEMVKMVAENPNVDFIADSRVKNIAGFADTARANGKKTVLLRIPMHCEVAEVVKYVDLSFNSELSTIRLLNEEAAKVGKVHDILLMIDLGDLREGIFFQNQELIYEAVEEILKMENVNLYGIGVNLTCYGAIIPKNENLSQLVAIARDLEAKYGIKLEMVSGGNSSSIYLVDKGELPEGINNLRLGESFLLGNDTAYETKLPGTVSDGLILQAQIIELKEKPSLPIGEVGVDAFGEKPYYEDRGIMKRAIIGIGKQDTDLGSMTPCDPQVEIMGGSSDHIILDVTHCDREYKVGDIVEFELGYGGMLKTATSPYVEKDYIK</sequence>
<protein>
    <submittedName>
        <fullName evidence="5">Alanine/ornithine racemase family PLP-dependent enzyme</fullName>
    </submittedName>
</protein>
<comment type="caution">
    <text evidence="5">The sequence shown here is derived from an EMBL/GenBank/DDBJ whole genome shotgun (WGS) entry which is preliminary data.</text>
</comment>
<name>A0A415DV58_9FIRM</name>
<dbReference type="EMBL" id="QRMS01000007">
    <property type="protein sequence ID" value="RHJ84116.1"/>
    <property type="molecule type" value="Genomic_DNA"/>
</dbReference>
<dbReference type="Pfam" id="PF01168">
    <property type="entry name" value="Ala_racemase_N"/>
    <property type="match status" value="1"/>
</dbReference>
<feature type="domain" description="Alanine racemase N-terminal" evidence="4">
    <location>
        <begin position="7"/>
        <end position="227"/>
    </location>
</feature>
<dbReference type="STRING" id="1776384.GCA_900086585_00496"/>
<keyword evidence="2" id="KW-0663">Pyridoxal phosphate</keyword>
<dbReference type="GO" id="GO:0005829">
    <property type="term" value="C:cytosol"/>
    <property type="evidence" value="ECO:0007669"/>
    <property type="project" value="TreeGrafter"/>
</dbReference>
<comment type="cofactor">
    <cofactor evidence="1">
        <name>pyridoxal 5'-phosphate</name>
        <dbReference type="ChEBI" id="CHEBI:597326"/>
    </cofactor>
</comment>